<feature type="non-terminal residue" evidence="1">
    <location>
        <position position="132"/>
    </location>
</feature>
<comment type="caution">
    <text evidence="1">The sequence shown here is derived from an EMBL/GenBank/DDBJ whole genome shotgun (WGS) entry which is preliminary data.</text>
</comment>
<dbReference type="AlphaFoldDB" id="A0A8K1GU77"/>
<accession>A0A8K1GU77</accession>
<evidence type="ECO:0000313" key="1">
    <source>
        <dbReference type="EMBL" id="TRZ25371.1"/>
    </source>
</evidence>
<reference evidence="1" key="1">
    <citation type="submission" date="2019-04" db="EMBL/GenBank/DDBJ databases">
        <title>Genome assembly of Zosterops borbonicus 15179.</title>
        <authorList>
            <person name="Leroy T."/>
            <person name="Anselmetti Y."/>
            <person name="Tilak M.-K."/>
            <person name="Nabholz B."/>
        </authorList>
    </citation>
    <scope>NUCLEOTIDE SEQUENCE</scope>
    <source>
        <strain evidence="1">HGM_15179</strain>
        <tissue evidence="1">Muscle</tissue>
    </source>
</reference>
<name>A0A8K1GU77_9PASS</name>
<gene>
    <name evidence="1" type="ORF">HGM15179_001689</name>
</gene>
<evidence type="ECO:0000313" key="2">
    <source>
        <dbReference type="Proteomes" id="UP000796761"/>
    </source>
</evidence>
<keyword evidence="2" id="KW-1185">Reference proteome</keyword>
<sequence length="132" mass="15088">MQSWNLNRKKSDIFQVLEEVLIITSCIFHPVFDCGVVTGICSEHTADGQSLQDHIYWRETSFEKFQQPAWGLQGGRVNLRSSEWLKGKIIKALVASDCAVYRLAIAKQMITDRTSVCLLVDTVLKTRHLKYD</sequence>
<proteinExistence type="predicted"/>
<dbReference type="Proteomes" id="UP000796761">
    <property type="component" value="Unassembled WGS sequence"/>
</dbReference>
<organism evidence="1 2">
    <name type="scientific">Zosterops borbonicus</name>
    <dbReference type="NCBI Taxonomy" id="364589"/>
    <lineage>
        <taxon>Eukaryota</taxon>
        <taxon>Metazoa</taxon>
        <taxon>Chordata</taxon>
        <taxon>Craniata</taxon>
        <taxon>Vertebrata</taxon>
        <taxon>Euteleostomi</taxon>
        <taxon>Archelosauria</taxon>
        <taxon>Archosauria</taxon>
        <taxon>Dinosauria</taxon>
        <taxon>Saurischia</taxon>
        <taxon>Theropoda</taxon>
        <taxon>Coelurosauria</taxon>
        <taxon>Aves</taxon>
        <taxon>Neognathae</taxon>
        <taxon>Neoaves</taxon>
        <taxon>Telluraves</taxon>
        <taxon>Australaves</taxon>
        <taxon>Passeriformes</taxon>
        <taxon>Sylvioidea</taxon>
        <taxon>Zosteropidae</taxon>
        <taxon>Zosterops</taxon>
    </lineage>
</organism>
<dbReference type="EMBL" id="SWJQ01000026">
    <property type="protein sequence ID" value="TRZ25371.1"/>
    <property type="molecule type" value="Genomic_DNA"/>
</dbReference>
<protein>
    <submittedName>
        <fullName evidence="1">Uncharacterized protein</fullName>
    </submittedName>
</protein>